<reference evidence="13" key="1">
    <citation type="journal article" date="2010" name="Environ. Microbiol.">
        <title>The genome of Syntrophomonas wolfei: new insights into syntrophic metabolism and biohydrogen production.</title>
        <authorList>
            <person name="Sieber J.R."/>
            <person name="Sims D.R."/>
            <person name="Han C."/>
            <person name="Kim E."/>
            <person name="Lykidis A."/>
            <person name="Lapidus A.L."/>
            <person name="McDonnald E."/>
            <person name="Rohlin L."/>
            <person name="Culley D.E."/>
            <person name="Gunsalus R."/>
            <person name="McInerney M.J."/>
        </authorList>
    </citation>
    <scope>NUCLEOTIDE SEQUENCE [LARGE SCALE GENOMIC DNA]</scope>
    <source>
        <strain evidence="13">DSM 2245B / Goettingen</strain>
    </source>
</reference>
<keyword evidence="11" id="KW-1133">Transmembrane helix</keyword>
<dbReference type="KEGG" id="swo:Swol_1521"/>
<dbReference type="GO" id="GO:0019645">
    <property type="term" value="P:anaerobic electron transport chain"/>
    <property type="evidence" value="ECO:0007669"/>
    <property type="project" value="TreeGrafter"/>
</dbReference>
<evidence type="ECO:0000256" key="10">
    <source>
        <dbReference type="ARBA" id="ARBA00049131"/>
    </source>
</evidence>
<dbReference type="InterPro" id="IPR036280">
    <property type="entry name" value="Multihaem_cyt_sf"/>
</dbReference>
<evidence type="ECO:0000256" key="1">
    <source>
        <dbReference type="ARBA" id="ARBA00004196"/>
    </source>
</evidence>
<keyword evidence="6" id="KW-0732">Signal</keyword>
<keyword evidence="13" id="KW-1185">Reference proteome</keyword>
<keyword evidence="5" id="KW-0479">Metal-binding</keyword>
<name>Q0AWT0_SYNWW</name>
<dbReference type="SUPFAM" id="SSF48695">
    <property type="entry name" value="Multiheme cytochromes"/>
    <property type="match status" value="1"/>
</dbReference>
<keyword evidence="11" id="KW-0812">Transmembrane</keyword>
<feature type="transmembrane region" description="Helical" evidence="11">
    <location>
        <begin position="9"/>
        <end position="28"/>
    </location>
</feature>
<evidence type="ECO:0000256" key="2">
    <source>
        <dbReference type="ARBA" id="ARBA00009288"/>
    </source>
</evidence>
<dbReference type="GO" id="GO:0020037">
    <property type="term" value="F:heme binding"/>
    <property type="evidence" value="ECO:0007669"/>
    <property type="project" value="TreeGrafter"/>
</dbReference>
<gene>
    <name evidence="12" type="ordered locus">Swol_1521</name>
</gene>
<evidence type="ECO:0000256" key="4">
    <source>
        <dbReference type="ARBA" id="ARBA00022617"/>
    </source>
</evidence>
<dbReference type="Gene3D" id="1.10.1130.10">
    <property type="entry name" value="Flavocytochrome C3, Chain A"/>
    <property type="match status" value="1"/>
</dbReference>
<dbReference type="Pfam" id="PF02335">
    <property type="entry name" value="Cytochrom_C552"/>
    <property type="match status" value="1"/>
</dbReference>
<evidence type="ECO:0000256" key="6">
    <source>
        <dbReference type="ARBA" id="ARBA00022729"/>
    </source>
</evidence>
<evidence type="ECO:0000256" key="8">
    <source>
        <dbReference type="ARBA" id="ARBA00023002"/>
    </source>
</evidence>
<dbReference type="GO" id="GO:0030288">
    <property type="term" value="C:outer membrane-bounded periplasmic space"/>
    <property type="evidence" value="ECO:0007669"/>
    <property type="project" value="TreeGrafter"/>
</dbReference>
<sequence>MKPDQVKKLLMISVSVLLIVLVAGIFFFNRNNKVVLEGPQGEIAANETSSQAWAKFYPAHWDSYQANYANTEKPSHFAAKPYLTAIYAGFGFAKEYNEPRAHVYTIEDILAIDPARKKAGASCFTCKSTQVPEMVQKYGEQYYLMSFDEIKEEFTEAIGCLDCHDPKTMELRLSRPALIEALQRQGRDVDKISQQEMRSLVCAQCHVTYYFQPGSKKITFPWDKGVKAEQILAYYDEMKFSEWTHPDAGSGMVKPRHAEYETFQDSTHESAGLSCADCHMPYTKVGSKKISSHVWQSPLNNIEQSCTTCHRNGSDWLTRRVETIQNQVKQTQDLAGEAVVEAINELKISQVAANVDQAKLKEAQELHRQAQWYLDFVVVTNGYGFHNPTETLNNLGIAIDLAHKSAQKAREARGLK</sequence>
<protein>
    <recommendedName>
        <fullName evidence="3">nitrite reductase (cytochrome; ammonia-forming)</fullName>
        <ecNumber evidence="3">1.7.2.2</ecNumber>
    </recommendedName>
</protein>
<accession>Q0AWT0</accession>
<dbReference type="GO" id="GO:0046872">
    <property type="term" value="F:metal ion binding"/>
    <property type="evidence" value="ECO:0007669"/>
    <property type="project" value="UniProtKB-KW"/>
</dbReference>
<dbReference type="EC" id="1.7.2.2" evidence="3"/>
<dbReference type="InterPro" id="IPR003321">
    <property type="entry name" value="Cyt_c552"/>
</dbReference>
<keyword evidence="11" id="KW-0472">Membrane</keyword>
<dbReference type="STRING" id="335541.Swol_1521"/>
<dbReference type="AlphaFoldDB" id="Q0AWT0"/>
<evidence type="ECO:0000256" key="11">
    <source>
        <dbReference type="SAM" id="Phobius"/>
    </source>
</evidence>
<evidence type="ECO:0000256" key="9">
    <source>
        <dbReference type="ARBA" id="ARBA00023004"/>
    </source>
</evidence>
<comment type="subcellular location">
    <subcellularLocation>
        <location evidence="1">Cell envelope</location>
    </subcellularLocation>
</comment>
<dbReference type="EMBL" id="CP000448">
    <property type="protein sequence ID" value="ABI68824.1"/>
    <property type="molecule type" value="Genomic_DNA"/>
</dbReference>
<comment type="catalytic activity">
    <reaction evidence="10">
        <text>6 Fe(III)-[cytochrome c] + NH4(+) + 2 H2O = 6 Fe(II)-[cytochrome c] + nitrite + 8 H(+)</text>
        <dbReference type="Rhea" id="RHEA:13089"/>
        <dbReference type="Rhea" id="RHEA-COMP:10350"/>
        <dbReference type="Rhea" id="RHEA-COMP:14399"/>
        <dbReference type="ChEBI" id="CHEBI:15377"/>
        <dbReference type="ChEBI" id="CHEBI:15378"/>
        <dbReference type="ChEBI" id="CHEBI:16301"/>
        <dbReference type="ChEBI" id="CHEBI:28938"/>
        <dbReference type="ChEBI" id="CHEBI:29033"/>
        <dbReference type="ChEBI" id="CHEBI:29034"/>
        <dbReference type="EC" id="1.7.2.2"/>
    </reaction>
</comment>
<organism evidence="12 13">
    <name type="scientific">Syntrophomonas wolfei subsp. wolfei (strain DSM 2245B / Goettingen)</name>
    <dbReference type="NCBI Taxonomy" id="335541"/>
    <lineage>
        <taxon>Bacteria</taxon>
        <taxon>Bacillati</taxon>
        <taxon>Bacillota</taxon>
        <taxon>Clostridia</taxon>
        <taxon>Eubacteriales</taxon>
        <taxon>Syntrophomonadaceae</taxon>
        <taxon>Syntrophomonas</taxon>
    </lineage>
</organism>
<keyword evidence="8 12" id="KW-0560">Oxidoreductase</keyword>
<keyword evidence="7" id="KW-0106">Calcium</keyword>
<proteinExistence type="inferred from homology"/>
<dbReference type="GO" id="GO:0042279">
    <property type="term" value="F:nitrite reductase (cytochrome, ammonia-forming) activity"/>
    <property type="evidence" value="ECO:0007669"/>
    <property type="project" value="UniProtKB-EC"/>
</dbReference>
<evidence type="ECO:0000313" key="12">
    <source>
        <dbReference type="EMBL" id="ABI68824.1"/>
    </source>
</evidence>
<dbReference type="PIRSF" id="PIRSF000243">
    <property type="entry name" value="Cyt_c552"/>
    <property type="match status" value="1"/>
</dbReference>
<keyword evidence="9" id="KW-0408">Iron</keyword>
<evidence type="ECO:0000313" key="13">
    <source>
        <dbReference type="Proteomes" id="UP000001968"/>
    </source>
</evidence>
<evidence type="ECO:0000256" key="3">
    <source>
        <dbReference type="ARBA" id="ARBA00011887"/>
    </source>
</evidence>
<dbReference type="HOGENOM" id="CLU_035040_1_0_9"/>
<dbReference type="PANTHER" id="PTHR30633:SF0">
    <property type="entry name" value="CYTOCHROME C-552"/>
    <property type="match status" value="1"/>
</dbReference>
<dbReference type="Proteomes" id="UP000001968">
    <property type="component" value="Chromosome"/>
</dbReference>
<dbReference type="CDD" id="cd00548">
    <property type="entry name" value="NrfA-like"/>
    <property type="match status" value="1"/>
</dbReference>
<dbReference type="PANTHER" id="PTHR30633">
    <property type="entry name" value="CYTOCHROME C-552 RESPIRATORY NITRITE REDUCTASE"/>
    <property type="match status" value="1"/>
</dbReference>
<comment type="similarity">
    <text evidence="2">Belongs to the cytochrome c-552 family.</text>
</comment>
<dbReference type="eggNOG" id="COG3303">
    <property type="taxonomic scope" value="Bacteria"/>
</dbReference>
<keyword evidence="4" id="KW-0349">Heme</keyword>
<evidence type="ECO:0000256" key="5">
    <source>
        <dbReference type="ARBA" id="ARBA00022723"/>
    </source>
</evidence>
<dbReference type="Gene3D" id="1.20.140.10">
    <property type="entry name" value="Butyryl-CoA Dehydrogenase, subunit A, domain 3"/>
    <property type="match status" value="1"/>
</dbReference>
<evidence type="ECO:0000256" key="7">
    <source>
        <dbReference type="ARBA" id="ARBA00022837"/>
    </source>
</evidence>
<dbReference type="RefSeq" id="WP_011640923.1">
    <property type="nucleotide sequence ID" value="NC_008346.1"/>
</dbReference>